<reference evidence="14" key="1">
    <citation type="submission" date="2025-08" db="UniProtKB">
        <authorList>
            <consortium name="RefSeq"/>
        </authorList>
    </citation>
    <scope>IDENTIFICATION</scope>
</reference>
<evidence type="ECO:0000256" key="11">
    <source>
        <dbReference type="SAM" id="SignalP"/>
    </source>
</evidence>
<evidence type="ECO:0000256" key="10">
    <source>
        <dbReference type="SAM" id="MobiDB-lite"/>
    </source>
</evidence>
<keyword evidence="3" id="KW-0879">Wnt signaling pathway</keyword>
<dbReference type="PANTHER" id="PTHR31021:SF2">
    <property type="entry name" value="PROTEIN APCDD1"/>
    <property type="match status" value="1"/>
</dbReference>
<evidence type="ECO:0000256" key="9">
    <source>
        <dbReference type="ARBA" id="ARBA00040474"/>
    </source>
</evidence>
<comment type="similarity">
    <text evidence="8">Belongs to the APCDD1 family.</text>
</comment>
<keyword evidence="13" id="KW-1185">Reference proteome</keyword>
<organism evidence="13 14">
    <name type="scientific">Clupea harengus</name>
    <name type="common">Atlantic herring</name>
    <dbReference type="NCBI Taxonomy" id="7950"/>
    <lineage>
        <taxon>Eukaryota</taxon>
        <taxon>Metazoa</taxon>
        <taxon>Chordata</taxon>
        <taxon>Craniata</taxon>
        <taxon>Vertebrata</taxon>
        <taxon>Euteleostomi</taxon>
        <taxon>Actinopterygii</taxon>
        <taxon>Neopterygii</taxon>
        <taxon>Teleostei</taxon>
        <taxon>Clupei</taxon>
        <taxon>Clupeiformes</taxon>
        <taxon>Clupeoidei</taxon>
        <taxon>Clupeidae</taxon>
        <taxon>Clupea</taxon>
    </lineage>
</organism>
<dbReference type="KEGG" id="char:105889421"/>
<dbReference type="InterPro" id="IPR042425">
    <property type="entry name" value="APCDD1"/>
</dbReference>
<evidence type="ECO:0000256" key="1">
    <source>
        <dbReference type="ARBA" id="ARBA00004251"/>
    </source>
</evidence>
<dbReference type="Proteomes" id="UP000515152">
    <property type="component" value="Chromosome 22"/>
</dbReference>
<proteinExistence type="inferred from homology"/>
<comment type="subcellular location">
    <subcellularLocation>
        <location evidence="1">Cell membrane</location>
        <topology evidence="1">Single-pass type I membrane protein</topology>
    </subcellularLocation>
</comment>
<feature type="chain" id="PRO_5028086118" description="Protein APCDD1" evidence="11">
    <location>
        <begin position="38"/>
        <end position="587"/>
    </location>
</feature>
<evidence type="ECO:0000256" key="5">
    <source>
        <dbReference type="ARBA" id="ARBA00022729"/>
    </source>
</evidence>
<evidence type="ECO:0000256" key="3">
    <source>
        <dbReference type="ARBA" id="ARBA00022687"/>
    </source>
</evidence>
<dbReference type="InterPro" id="IPR029405">
    <property type="entry name" value="APCDD1_dom"/>
</dbReference>
<feature type="domain" description="APCDD1" evidence="12">
    <location>
        <begin position="74"/>
        <end position="324"/>
    </location>
</feature>
<keyword evidence="7" id="KW-0325">Glycoprotein</keyword>
<evidence type="ECO:0000313" key="14">
    <source>
        <dbReference type="RefSeq" id="XP_012670712.1"/>
    </source>
</evidence>
<keyword evidence="5 11" id="KW-0732">Signal</keyword>
<keyword evidence="4" id="KW-0812">Transmembrane</keyword>
<evidence type="ECO:0000256" key="8">
    <source>
        <dbReference type="ARBA" id="ARBA00038384"/>
    </source>
</evidence>
<dbReference type="GeneID" id="105889421"/>
<keyword evidence="6" id="KW-0472">Membrane</keyword>
<dbReference type="OrthoDB" id="5985602at2759"/>
<feature type="compositionally biased region" description="Polar residues" evidence="10">
    <location>
        <begin position="496"/>
        <end position="509"/>
    </location>
</feature>
<feature type="domain" description="APCDD1" evidence="12">
    <location>
        <begin position="325"/>
        <end position="525"/>
    </location>
</feature>
<name>A0A6P3VGD8_CLUHA</name>
<dbReference type="GO" id="GO:0030178">
    <property type="term" value="P:negative regulation of Wnt signaling pathway"/>
    <property type="evidence" value="ECO:0007669"/>
    <property type="project" value="InterPro"/>
</dbReference>
<sequence length="587" mass="65378">MDYLNSARLHGSSQPRKMMAAFALLFVLAVLSRCVEGSSLHPFDPRSGSLTLGKGVGGWPPLGKGVGWPPRDTQCHHMLKHLHHGARITVQMPPNIEGQWVSTSCEVRPGPEFVTRSYRFYGNHTFQAHQYYYADNHCTTPTHTLVARGRLRLRQASWIVRGGTEADYTLHSLRLLCHTDAAAAEITQRLRRSCHGSGVVQEQEAGLEEGGVGLALGGRGLEAGVSYELWNDGEKGCDCPRGLDFAMHELQLIRLEKQYQHHNLEQLVEELFLGDIHTEPSQRIYYRPSSYQPALQSTKTHDQACITCRIISRADEVHPPILPPRGDLMVNLHGHWVSQRCEVRPEVLFLTRHFIFHDDNNTWEGHYYHYSDPVCKHPTFSLYARGRYSRGMTSTRVMGGTEFVFKVNHMRVLPLDLATTSLLNVFSGDECGPQGSWRLGVEQDVTPTGGCVALGVRLPHTEYELFRLEEDTHGRRLLFNGQRPSDGSSPDRPQRRATSYQTPMVQCSGTAHDGRHHGNHAEEEEGGPDYGGREGREGGAEGRHGGADHRRRGTQPRSGGVEGRRRGDVEVVALATALVLLGVGVLG</sequence>
<evidence type="ECO:0000256" key="4">
    <source>
        <dbReference type="ARBA" id="ARBA00022692"/>
    </source>
</evidence>
<evidence type="ECO:0000256" key="7">
    <source>
        <dbReference type="ARBA" id="ARBA00023180"/>
    </source>
</evidence>
<dbReference type="GO" id="GO:0005886">
    <property type="term" value="C:plasma membrane"/>
    <property type="evidence" value="ECO:0007669"/>
    <property type="project" value="UniProtKB-SubCell"/>
</dbReference>
<dbReference type="AlphaFoldDB" id="A0A6P3VGD8"/>
<dbReference type="SMART" id="SM01352">
    <property type="entry name" value="APCDDC"/>
    <property type="match status" value="2"/>
</dbReference>
<accession>A0A6P3VGD8</accession>
<dbReference type="GO" id="GO:0016055">
    <property type="term" value="P:Wnt signaling pathway"/>
    <property type="evidence" value="ECO:0007669"/>
    <property type="project" value="UniProtKB-KW"/>
</dbReference>
<feature type="compositionally biased region" description="Basic and acidic residues" evidence="10">
    <location>
        <begin position="531"/>
        <end position="548"/>
    </location>
</feature>
<dbReference type="GO" id="GO:0017147">
    <property type="term" value="F:Wnt-protein binding"/>
    <property type="evidence" value="ECO:0007669"/>
    <property type="project" value="InterPro"/>
</dbReference>
<dbReference type="Pfam" id="PF14921">
    <property type="entry name" value="APCDDC"/>
    <property type="match status" value="2"/>
</dbReference>
<keyword evidence="2" id="KW-1003">Cell membrane</keyword>
<dbReference type="PANTHER" id="PTHR31021">
    <property type="entry name" value="ADENOMATOSIS POLYPOSIS COLI DOWN-REGULATED 1"/>
    <property type="match status" value="1"/>
</dbReference>
<feature type="region of interest" description="Disordered" evidence="10">
    <location>
        <begin position="478"/>
        <end position="567"/>
    </location>
</feature>
<gene>
    <name evidence="14" type="primary">LOC105889421</name>
</gene>
<protein>
    <recommendedName>
        <fullName evidence="9">Protein APCDD1</fullName>
    </recommendedName>
</protein>
<feature type="signal peptide" evidence="11">
    <location>
        <begin position="1"/>
        <end position="37"/>
    </location>
</feature>
<dbReference type="RefSeq" id="XP_012670712.1">
    <property type="nucleotide sequence ID" value="XM_012815258.3"/>
</dbReference>
<evidence type="ECO:0000259" key="12">
    <source>
        <dbReference type="SMART" id="SM01352"/>
    </source>
</evidence>
<evidence type="ECO:0000256" key="2">
    <source>
        <dbReference type="ARBA" id="ARBA00022475"/>
    </source>
</evidence>
<evidence type="ECO:0000313" key="13">
    <source>
        <dbReference type="Proteomes" id="UP000515152"/>
    </source>
</evidence>
<evidence type="ECO:0000256" key="6">
    <source>
        <dbReference type="ARBA" id="ARBA00023136"/>
    </source>
</evidence>